<evidence type="ECO:0000256" key="10">
    <source>
        <dbReference type="ARBA" id="ARBA00023237"/>
    </source>
</evidence>
<evidence type="ECO:0000256" key="4">
    <source>
        <dbReference type="ARBA" id="ARBA00022452"/>
    </source>
</evidence>
<dbReference type="InterPro" id="IPR010917">
    <property type="entry name" value="TonB_rcpt_CS"/>
</dbReference>
<name>A0A411X4U0_9BURK</name>
<dbReference type="EMBL" id="CP036401">
    <property type="protein sequence ID" value="QBI04029.1"/>
    <property type="molecule type" value="Genomic_DNA"/>
</dbReference>
<feature type="domain" description="TonB-dependent receptor plug" evidence="16">
    <location>
        <begin position="47"/>
        <end position="166"/>
    </location>
</feature>
<dbReference type="PROSITE" id="PS01156">
    <property type="entry name" value="TONB_DEPENDENT_REC_2"/>
    <property type="match status" value="1"/>
</dbReference>
<dbReference type="Gene3D" id="2.40.170.20">
    <property type="entry name" value="TonB-dependent receptor, beta-barrel domain"/>
    <property type="match status" value="1"/>
</dbReference>
<evidence type="ECO:0000313" key="19">
    <source>
        <dbReference type="Proteomes" id="UP000292307"/>
    </source>
</evidence>
<evidence type="ECO:0000256" key="14">
    <source>
        <dbReference type="SAM" id="SignalP"/>
    </source>
</evidence>
<dbReference type="InterPro" id="IPR012910">
    <property type="entry name" value="Plug_dom"/>
</dbReference>
<keyword evidence="6 14" id="KW-0732">Signal</keyword>
<dbReference type="SUPFAM" id="SSF56935">
    <property type="entry name" value="Porins"/>
    <property type="match status" value="1"/>
</dbReference>
<feature type="signal peptide" evidence="14">
    <location>
        <begin position="1"/>
        <end position="23"/>
    </location>
</feature>
<keyword evidence="3 11" id="KW-0813">Transport</keyword>
<evidence type="ECO:0000256" key="1">
    <source>
        <dbReference type="ARBA" id="ARBA00004571"/>
    </source>
</evidence>
<keyword evidence="8 11" id="KW-0472">Membrane</keyword>
<evidence type="ECO:0000256" key="11">
    <source>
        <dbReference type="PROSITE-ProRule" id="PRU01360"/>
    </source>
</evidence>
<evidence type="ECO:0000259" key="15">
    <source>
        <dbReference type="Pfam" id="PF00593"/>
    </source>
</evidence>
<dbReference type="OrthoDB" id="8530571at2"/>
<keyword evidence="5 11" id="KW-0812">Transmembrane</keyword>
<dbReference type="InterPro" id="IPR036942">
    <property type="entry name" value="Beta-barrel_TonB_sf"/>
</dbReference>
<protein>
    <submittedName>
        <fullName evidence="18">TonB-dependent receptor</fullName>
    </submittedName>
</protein>
<dbReference type="EMBL" id="BMWV01000001">
    <property type="protein sequence ID" value="GGY24088.1"/>
    <property type="molecule type" value="Genomic_DNA"/>
</dbReference>
<dbReference type="PANTHER" id="PTHR47234">
    <property type="match status" value="1"/>
</dbReference>
<evidence type="ECO:0000256" key="6">
    <source>
        <dbReference type="ARBA" id="ARBA00022729"/>
    </source>
</evidence>
<dbReference type="Pfam" id="PF07715">
    <property type="entry name" value="Plug"/>
    <property type="match status" value="1"/>
</dbReference>
<gene>
    <name evidence="18" type="ORF">EYF70_26840</name>
    <name evidence="17" type="ORF">GCM10007387_02000</name>
</gene>
<dbReference type="PANTHER" id="PTHR47234:SF2">
    <property type="entry name" value="TONB-DEPENDENT RECEPTOR"/>
    <property type="match status" value="1"/>
</dbReference>
<keyword evidence="4 11" id="KW-1134">Transmembrane beta strand</keyword>
<keyword evidence="9 18" id="KW-0675">Receptor</keyword>
<reference evidence="17" key="1">
    <citation type="journal article" date="2014" name="Int. J. Syst. Evol. Microbiol.">
        <title>Complete genome sequence of Corynebacterium casei LMG S-19264T (=DSM 44701T), isolated from a smear-ripened cheese.</title>
        <authorList>
            <consortium name="US DOE Joint Genome Institute (JGI-PGF)"/>
            <person name="Walter F."/>
            <person name="Albersmeier A."/>
            <person name="Kalinowski J."/>
            <person name="Ruckert C."/>
        </authorList>
    </citation>
    <scope>NUCLEOTIDE SEQUENCE</scope>
    <source>
        <strain evidence="17">KCTC 12343</strain>
    </source>
</reference>
<evidence type="ECO:0000256" key="5">
    <source>
        <dbReference type="ARBA" id="ARBA00022692"/>
    </source>
</evidence>
<dbReference type="CDD" id="cd01347">
    <property type="entry name" value="ligand_gated_channel"/>
    <property type="match status" value="1"/>
</dbReference>
<reference evidence="17" key="3">
    <citation type="submission" date="2022-12" db="EMBL/GenBank/DDBJ databases">
        <authorList>
            <person name="Sun Q."/>
            <person name="Kim S."/>
        </authorList>
    </citation>
    <scope>NUCLEOTIDE SEQUENCE</scope>
    <source>
        <strain evidence="17">KCTC 12343</strain>
    </source>
</reference>
<dbReference type="InterPro" id="IPR039426">
    <property type="entry name" value="TonB-dep_rcpt-like"/>
</dbReference>
<evidence type="ECO:0000256" key="8">
    <source>
        <dbReference type="ARBA" id="ARBA00023136"/>
    </source>
</evidence>
<comment type="similarity">
    <text evidence="2 11 13">Belongs to the TonB-dependent receptor family.</text>
</comment>
<feature type="short sequence motif" description="TonB C-terminal box" evidence="12">
    <location>
        <begin position="945"/>
        <end position="962"/>
    </location>
</feature>
<dbReference type="RefSeq" id="WP_131148102.1">
    <property type="nucleotide sequence ID" value="NZ_BMWV01000001.1"/>
</dbReference>
<keyword evidence="7 13" id="KW-0798">TonB box</keyword>
<evidence type="ECO:0000313" key="17">
    <source>
        <dbReference type="EMBL" id="GGY24088.1"/>
    </source>
</evidence>
<evidence type="ECO:0000256" key="12">
    <source>
        <dbReference type="PROSITE-ProRule" id="PRU10144"/>
    </source>
</evidence>
<dbReference type="PROSITE" id="PS52016">
    <property type="entry name" value="TONB_DEPENDENT_REC_3"/>
    <property type="match status" value="1"/>
</dbReference>
<evidence type="ECO:0000259" key="16">
    <source>
        <dbReference type="Pfam" id="PF07715"/>
    </source>
</evidence>
<keyword evidence="10 11" id="KW-0998">Cell outer membrane</keyword>
<dbReference type="Proteomes" id="UP000292307">
    <property type="component" value="Chromosome"/>
</dbReference>
<accession>A0A411X4U0</accession>
<organism evidence="17 20">
    <name type="scientific">Pseudoduganella albidiflava</name>
    <dbReference type="NCBI Taxonomy" id="321983"/>
    <lineage>
        <taxon>Bacteria</taxon>
        <taxon>Pseudomonadati</taxon>
        <taxon>Pseudomonadota</taxon>
        <taxon>Betaproteobacteria</taxon>
        <taxon>Burkholderiales</taxon>
        <taxon>Oxalobacteraceae</taxon>
        <taxon>Telluria group</taxon>
        <taxon>Pseudoduganella</taxon>
    </lineage>
</organism>
<reference evidence="18 19" key="2">
    <citation type="submission" date="2019-02" db="EMBL/GenBank/DDBJ databases">
        <title>Draft Genome Sequences of Six Type Strains of the Genus Massilia.</title>
        <authorList>
            <person name="Miess H."/>
            <person name="Frediansyhah A."/>
            <person name="Gross H."/>
        </authorList>
    </citation>
    <scope>NUCLEOTIDE SEQUENCE [LARGE SCALE GENOMIC DNA]</scope>
    <source>
        <strain evidence="18 19">DSM 17472</strain>
    </source>
</reference>
<evidence type="ECO:0000313" key="20">
    <source>
        <dbReference type="Proteomes" id="UP000628442"/>
    </source>
</evidence>
<dbReference type="GO" id="GO:0009279">
    <property type="term" value="C:cell outer membrane"/>
    <property type="evidence" value="ECO:0007669"/>
    <property type="project" value="UniProtKB-SubCell"/>
</dbReference>
<evidence type="ECO:0000256" key="7">
    <source>
        <dbReference type="ARBA" id="ARBA00023077"/>
    </source>
</evidence>
<dbReference type="InterPro" id="IPR037066">
    <property type="entry name" value="Plug_dom_sf"/>
</dbReference>
<dbReference type="Gene3D" id="2.170.130.10">
    <property type="entry name" value="TonB-dependent receptor, plug domain"/>
    <property type="match status" value="1"/>
</dbReference>
<evidence type="ECO:0000256" key="2">
    <source>
        <dbReference type="ARBA" id="ARBA00009810"/>
    </source>
</evidence>
<evidence type="ECO:0000313" key="18">
    <source>
        <dbReference type="EMBL" id="QBI04029.1"/>
    </source>
</evidence>
<sequence length="962" mass="104702">MQLTLKRSVIAVAATLAVPAVLAQQAPAPQPSQTVYITGSNLKRADKEGTSPVQVVTAQDIKDTGAQTVQELMRFVPAIGSDSNYDSTDGGFSRGVSTASLRGLSSTSTLILLNGRRMSPSAYADPNDGNSTLYDLNSIPVSALDRVEILKDGASAVYGSDAIGGVINFITKSNYQGFEFGARASANDDGEFARRGVSAAWGKGDLDTDGYNVFFTADVSKRDRTALRDATDIAFSQYQQLNGRFATPYGSQISQHPTFYRESAPGSRNFGVNRTNAADRLRTTLGCDPSEQLVGTTQMGFPATSVWVGRTFCNYDATRFLEAQSEGKDAVVMSRGVLKLGANARAFAEVAYARSERTYTGTPITLGQSSTNNFTATGVAEPFQAILEIGHPDNPFPNARASVGYRFANLQGGTQNLNESTRLLVGAEGELRGWTWDTGLLWNRSEREETYNDRLYLPTLRKLNTGTTLAQLAADPTLAQDVSNLGRASILQWDAKASTQFGQLPGGAMGLALGVEVRREKIQLDPTPVLATGQIFGLVNSIIDGERDVKSAFVELRTPLLKNLEMDFAGRADKYPGIKTNYVPKVGAKWTAFDGLAFRGTYAKGFRAPALVQVTPGGSQVFLRDLFDRRRCEADERTPKPGATEVDCAKTAAGTGGANPDLVPEKSRSYSLGLIYSPTSSLDFLVEYFRIRKEGEVVQGSAFEAIKNEDRFPQNVVRDPNPANFVTDASGKPIENTGPLLMVKLPWENQGATEVRGIDFEVRHRARLGDWGGLSTKLNGTYMTHYSLSQHAGDIEHNLVGGNAGIYDWNLSSGMELPRLKFNLASTWTRGDHAVNASVNYVGTVSLKRYVNADTVYDQPFCHYGTAKPGDAEPNRDATVPLYEEYYPDCKIGRWVTFGLGYTYTGFKNLTLNVNVQNLFDKRAPYDPAEGISSTFLPEAGYNQALHNNYGRYFTVSAKYAF</sequence>
<dbReference type="Proteomes" id="UP000628442">
    <property type="component" value="Unassembled WGS sequence"/>
</dbReference>
<evidence type="ECO:0000256" key="9">
    <source>
        <dbReference type="ARBA" id="ARBA00023170"/>
    </source>
</evidence>
<evidence type="ECO:0000256" key="13">
    <source>
        <dbReference type="RuleBase" id="RU003357"/>
    </source>
</evidence>
<dbReference type="Pfam" id="PF00593">
    <property type="entry name" value="TonB_dep_Rec_b-barrel"/>
    <property type="match status" value="1"/>
</dbReference>
<dbReference type="AlphaFoldDB" id="A0A411X4U0"/>
<feature type="domain" description="TonB-dependent receptor-like beta-barrel" evidence="15">
    <location>
        <begin position="384"/>
        <end position="919"/>
    </location>
</feature>
<proteinExistence type="inferred from homology"/>
<dbReference type="InterPro" id="IPR000531">
    <property type="entry name" value="Beta-barrel_TonB"/>
</dbReference>
<evidence type="ECO:0000256" key="3">
    <source>
        <dbReference type="ARBA" id="ARBA00022448"/>
    </source>
</evidence>
<keyword evidence="19" id="KW-1185">Reference proteome</keyword>
<comment type="subcellular location">
    <subcellularLocation>
        <location evidence="1 11">Cell outer membrane</location>
        <topology evidence="1 11">Multi-pass membrane protein</topology>
    </subcellularLocation>
</comment>
<feature type="chain" id="PRO_5044601992" evidence="14">
    <location>
        <begin position="24"/>
        <end position="962"/>
    </location>
</feature>